<dbReference type="InterPro" id="IPR002772">
    <property type="entry name" value="Glyco_hydro_3_C"/>
</dbReference>
<dbReference type="PRINTS" id="PR00133">
    <property type="entry name" value="GLHYDRLASE3"/>
</dbReference>
<dbReference type="Pfam" id="PF01915">
    <property type="entry name" value="Glyco_hydro_3_C"/>
    <property type="match status" value="1"/>
</dbReference>
<comment type="similarity">
    <text evidence="3">Belongs to the glycosyl hydrolase 3 family.</text>
</comment>
<dbReference type="SMART" id="SM01217">
    <property type="entry name" value="Fn3_like"/>
    <property type="match status" value="1"/>
</dbReference>
<dbReference type="InterPro" id="IPR001764">
    <property type="entry name" value="Glyco_hydro_3_N"/>
</dbReference>
<dbReference type="InterPro" id="IPR050288">
    <property type="entry name" value="Cellulose_deg_GH3"/>
</dbReference>
<evidence type="ECO:0000256" key="11">
    <source>
        <dbReference type="ARBA" id="ARBA00041276"/>
    </source>
</evidence>
<evidence type="ECO:0000256" key="6">
    <source>
        <dbReference type="ARBA" id="ARBA00022729"/>
    </source>
</evidence>
<dbReference type="SUPFAM" id="SSF51445">
    <property type="entry name" value="(Trans)glycosidases"/>
    <property type="match status" value="1"/>
</dbReference>
<reference evidence="16 17" key="1">
    <citation type="submission" date="2024-04" db="EMBL/GenBank/DDBJ databases">
        <title>genome sequences of Mucor flavus KT1a and Helicostylum pulchrum KT1b strains isolated from the surface of a dry-aged beef.</title>
        <authorList>
            <person name="Toyotome T."/>
            <person name="Hosono M."/>
            <person name="Torimaru M."/>
            <person name="Fukuda K."/>
            <person name="Mikami N."/>
        </authorList>
    </citation>
    <scope>NUCLEOTIDE SEQUENCE [LARGE SCALE GENOMIC DNA]</scope>
    <source>
        <strain evidence="16 17">KT1a</strain>
    </source>
</reference>
<dbReference type="InterPro" id="IPR026891">
    <property type="entry name" value="Fn3-like"/>
</dbReference>
<dbReference type="InterPro" id="IPR017853">
    <property type="entry name" value="GH"/>
</dbReference>
<dbReference type="EMBL" id="BAABUK010000013">
    <property type="protein sequence ID" value="GAA5812365.1"/>
    <property type="molecule type" value="Genomic_DNA"/>
</dbReference>
<evidence type="ECO:0000256" key="4">
    <source>
        <dbReference type="ARBA" id="ARBA00012744"/>
    </source>
</evidence>
<feature type="chain" id="PRO_5045870938" description="Probable beta-glucosidase G" evidence="14">
    <location>
        <begin position="22"/>
        <end position="753"/>
    </location>
</feature>
<keyword evidence="7" id="KW-0378">Hydrolase</keyword>
<comment type="subcellular location">
    <subcellularLocation>
        <location evidence="2">Secreted</location>
    </subcellularLocation>
</comment>
<gene>
    <name evidence="16" type="ORF">MFLAVUS_005817</name>
</gene>
<proteinExistence type="inferred from homology"/>
<evidence type="ECO:0000259" key="15">
    <source>
        <dbReference type="SMART" id="SM01217"/>
    </source>
</evidence>
<sequence length="753" mass="83244">MHSFLSLKVSALLVAVSLVQAKVNVLSWDQAYSRAHSIVDQMSLAQKVAIATGTGNLNGLCTGNTYNIKNPNFPSLCLQDSSMGVHLADDVTAGVAGINAAASFDKAAIRARGEYLGKEFRGKGINVQLGPSLDFARSPYGGRMWESGGEDPYLMGVLASETVQGIQDQGVIAMAKHYILDDQDLYRNSPSLQIDERTLHEVYLWPFARAVESGVGAVMCAYNKIDGSYSCENDYLLNTVLKKELEFKGFVCSDWLATMSTIKAVNSGLDMEMPGDTSFGGGYFGRNLTDAVRRRLVPEERTTDMAMRIVAAWFKMRQDQSYPPVAVDLLFPYSAPVVNVQQDHYKLVREMGAASNVLLKNTNNILPLNPNNVKRIAIIGSDAGPYPEGRHCEDRECTGGALGSGSGTVKFPYYIDPLQGLSEAFGYRTQVRSSLDDWDLNKAARTATGVDYAIVFVSANSGDENDVNDNAGDRKNLYLWQNGDNLVRTVADANRNTIVVVHSVGPVTMPWIDHPNIKAVLWPGLPGQESGNSLADIITGKVNPSGRLPYTIAKREGDYVTNNIRGSAVNYNEKLLVGYKWFDYAGIEPLFPFGHGLSYTKFNYNRWKYSANFSTHYKSDDGWEGEDKLIQEADVLINTSILNAGPFDGAEIVQLYITFPGGYGEPPKSLRGFEKVFLRRGETYNVHFRLQRKELSIWDTFSKDWVIPSGEYTIHIGASSRDIRQTELVSTRYIFHCSLGAYNTLNHLTINFS</sequence>
<keyword evidence="6 14" id="KW-0732">Signal</keyword>
<evidence type="ECO:0000256" key="7">
    <source>
        <dbReference type="ARBA" id="ARBA00022801"/>
    </source>
</evidence>
<evidence type="ECO:0000256" key="10">
    <source>
        <dbReference type="ARBA" id="ARBA00039579"/>
    </source>
</evidence>
<evidence type="ECO:0000256" key="5">
    <source>
        <dbReference type="ARBA" id="ARBA00022525"/>
    </source>
</evidence>
<comment type="catalytic activity">
    <reaction evidence="1">
        <text>Hydrolysis of terminal, non-reducing beta-D-glucosyl residues with release of beta-D-glucose.</text>
        <dbReference type="EC" id="3.2.1.21"/>
    </reaction>
</comment>
<dbReference type="Gene3D" id="3.40.50.1700">
    <property type="entry name" value="Glycoside hydrolase family 3 C-terminal domain"/>
    <property type="match status" value="1"/>
</dbReference>
<evidence type="ECO:0000256" key="3">
    <source>
        <dbReference type="ARBA" id="ARBA00005336"/>
    </source>
</evidence>
<evidence type="ECO:0000256" key="8">
    <source>
        <dbReference type="ARBA" id="ARBA00023295"/>
    </source>
</evidence>
<dbReference type="EC" id="3.2.1.21" evidence="4"/>
<dbReference type="Proteomes" id="UP001473302">
    <property type="component" value="Unassembled WGS sequence"/>
</dbReference>
<feature type="signal peptide" evidence="14">
    <location>
        <begin position="1"/>
        <end position="21"/>
    </location>
</feature>
<keyword evidence="17" id="KW-1185">Reference proteome</keyword>
<dbReference type="InterPro" id="IPR013783">
    <property type="entry name" value="Ig-like_fold"/>
</dbReference>
<name>A0ABP9YZS3_9FUNG</name>
<dbReference type="Pfam" id="PF14310">
    <property type="entry name" value="Fn3-like"/>
    <property type="match status" value="1"/>
</dbReference>
<evidence type="ECO:0000256" key="1">
    <source>
        <dbReference type="ARBA" id="ARBA00000448"/>
    </source>
</evidence>
<evidence type="ECO:0000256" key="13">
    <source>
        <dbReference type="ARBA" id="ARBA00041808"/>
    </source>
</evidence>
<dbReference type="InterPro" id="IPR036962">
    <property type="entry name" value="Glyco_hydro_3_N_sf"/>
</dbReference>
<accession>A0ABP9YZS3</accession>
<keyword evidence="8" id="KW-0326">Glycosidase</keyword>
<dbReference type="PANTHER" id="PTHR42715:SF12">
    <property type="entry name" value="BETA-GLUCOSIDASE G-RELATED"/>
    <property type="match status" value="1"/>
</dbReference>
<evidence type="ECO:0000313" key="16">
    <source>
        <dbReference type="EMBL" id="GAA5812365.1"/>
    </source>
</evidence>
<evidence type="ECO:0000256" key="12">
    <source>
        <dbReference type="ARBA" id="ARBA00041601"/>
    </source>
</evidence>
<keyword evidence="5" id="KW-0964">Secreted</keyword>
<organism evidence="16 17">
    <name type="scientific">Mucor flavus</name>
    <dbReference type="NCBI Taxonomy" id="439312"/>
    <lineage>
        <taxon>Eukaryota</taxon>
        <taxon>Fungi</taxon>
        <taxon>Fungi incertae sedis</taxon>
        <taxon>Mucoromycota</taxon>
        <taxon>Mucoromycotina</taxon>
        <taxon>Mucoromycetes</taxon>
        <taxon>Mucorales</taxon>
        <taxon>Mucorineae</taxon>
        <taxon>Mucoraceae</taxon>
        <taxon>Mucor</taxon>
    </lineage>
</organism>
<evidence type="ECO:0000256" key="2">
    <source>
        <dbReference type="ARBA" id="ARBA00004613"/>
    </source>
</evidence>
<dbReference type="Gene3D" id="3.20.20.300">
    <property type="entry name" value="Glycoside hydrolase, family 3, N-terminal domain"/>
    <property type="match status" value="1"/>
</dbReference>
<feature type="domain" description="Fibronectin type III-like" evidence="15">
    <location>
        <begin position="651"/>
        <end position="720"/>
    </location>
</feature>
<comment type="caution">
    <text evidence="16">The sequence shown here is derived from an EMBL/GenBank/DDBJ whole genome shotgun (WGS) entry which is preliminary data.</text>
</comment>
<evidence type="ECO:0000256" key="9">
    <source>
        <dbReference type="ARBA" id="ARBA00024983"/>
    </source>
</evidence>
<dbReference type="InterPro" id="IPR036881">
    <property type="entry name" value="Glyco_hydro_3_C_sf"/>
</dbReference>
<evidence type="ECO:0000313" key="17">
    <source>
        <dbReference type="Proteomes" id="UP001473302"/>
    </source>
</evidence>
<comment type="function">
    <text evidence="9">Beta-glucosidases are one of a number of cellulolytic enzymes involved in the degradation of cellulosic biomass. Catalyzes the last step releasing glucose from the inhibitory cellobiose.</text>
</comment>
<dbReference type="PANTHER" id="PTHR42715">
    <property type="entry name" value="BETA-GLUCOSIDASE"/>
    <property type="match status" value="1"/>
</dbReference>
<dbReference type="SUPFAM" id="SSF52279">
    <property type="entry name" value="Beta-D-glucan exohydrolase, C-terminal domain"/>
    <property type="match status" value="1"/>
</dbReference>
<dbReference type="Gene3D" id="2.60.40.10">
    <property type="entry name" value="Immunoglobulins"/>
    <property type="match status" value="1"/>
</dbReference>
<protein>
    <recommendedName>
        <fullName evidence="10">Probable beta-glucosidase G</fullName>
        <ecNumber evidence="4">3.2.1.21</ecNumber>
    </recommendedName>
    <alternativeName>
        <fullName evidence="11">Beta-D-glucoside glucohydrolase G</fullName>
    </alternativeName>
    <alternativeName>
        <fullName evidence="12">Cellobiase G</fullName>
    </alternativeName>
    <alternativeName>
        <fullName evidence="13">Gentiobiase G</fullName>
    </alternativeName>
</protein>
<dbReference type="Pfam" id="PF00933">
    <property type="entry name" value="Glyco_hydro_3"/>
    <property type="match status" value="1"/>
</dbReference>
<evidence type="ECO:0000256" key="14">
    <source>
        <dbReference type="SAM" id="SignalP"/>
    </source>
</evidence>